<dbReference type="AlphaFoldDB" id="A0AAP0NG39"/>
<gene>
    <name evidence="1" type="ORF">L1049_001865</name>
</gene>
<sequence>MVLGAEELKGPTPEATRVSVLGTRVEVLPMVGGELLPKGRTEGGSIHASSVAKLRQSSHGWEAALRRHFKCCVHRRPTSDPLSRHRWYSNLQPNLQTPYFTQFQFIPTTLFLIQ</sequence>
<evidence type="ECO:0000313" key="1">
    <source>
        <dbReference type="EMBL" id="KAK9271506.1"/>
    </source>
</evidence>
<evidence type="ECO:0000313" key="2">
    <source>
        <dbReference type="Proteomes" id="UP001415857"/>
    </source>
</evidence>
<keyword evidence="2" id="KW-1185">Reference proteome</keyword>
<dbReference type="EMBL" id="JBBPBK010000013">
    <property type="protein sequence ID" value="KAK9271506.1"/>
    <property type="molecule type" value="Genomic_DNA"/>
</dbReference>
<reference evidence="1 2" key="1">
    <citation type="journal article" date="2024" name="Plant J.">
        <title>Genome sequences and population genomics reveal climatic adaptation and genomic divergence between two closely related sweetgum species.</title>
        <authorList>
            <person name="Xu W.Q."/>
            <person name="Ren C.Q."/>
            <person name="Zhang X.Y."/>
            <person name="Comes H.P."/>
            <person name="Liu X.H."/>
            <person name="Li Y.G."/>
            <person name="Kettle C.J."/>
            <person name="Jalonen R."/>
            <person name="Gaisberger H."/>
            <person name="Ma Y.Z."/>
            <person name="Qiu Y.X."/>
        </authorList>
    </citation>
    <scope>NUCLEOTIDE SEQUENCE [LARGE SCALE GENOMIC DNA]</scope>
    <source>
        <strain evidence="1">Hangzhou</strain>
    </source>
</reference>
<dbReference type="Proteomes" id="UP001415857">
    <property type="component" value="Unassembled WGS sequence"/>
</dbReference>
<organism evidence="1 2">
    <name type="scientific">Liquidambar formosana</name>
    <name type="common">Formosan gum</name>
    <dbReference type="NCBI Taxonomy" id="63359"/>
    <lineage>
        <taxon>Eukaryota</taxon>
        <taxon>Viridiplantae</taxon>
        <taxon>Streptophyta</taxon>
        <taxon>Embryophyta</taxon>
        <taxon>Tracheophyta</taxon>
        <taxon>Spermatophyta</taxon>
        <taxon>Magnoliopsida</taxon>
        <taxon>eudicotyledons</taxon>
        <taxon>Gunneridae</taxon>
        <taxon>Pentapetalae</taxon>
        <taxon>Saxifragales</taxon>
        <taxon>Altingiaceae</taxon>
        <taxon>Liquidambar</taxon>
    </lineage>
</organism>
<accession>A0AAP0NG39</accession>
<protein>
    <submittedName>
        <fullName evidence="1">Uncharacterized protein</fullName>
    </submittedName>
</protein>
<proteinExistence type="predicted"/>
<comment type="caution">
    <text evidence="1">The sequence shown here is derived from an EMBL/GenBank/DDBJ whole genome shotgun (WGS) entry which is preliminary data.</text>
</comment>
<name>A0AAP0NG39_LIQFO</name>